<gene>
    <name evidence="1" type="ORF">STNY_R33270</name>
</gene>
<evidence type="ECO:0000313" key="1">
    <source>
        <dbReference type="EMBL" id="BCX45110.1"/>
    </source>
</evidence>
<dbReference type="Proteomes" id="UP000825066">
    <property type="component" value="Chromosome"/>
</dbReference>
<dbReference type="RefSeq" id="WP_130767807.1">
    <property type="nucleotide sequence ID" value="NZ_AP024684.1"/>
</dbReference>
<keyword evidence="2" id="KW-1185">Reference proteome</keyword>
<reference evidence="1 2" key="1">
    <citation type="submission" date="2021-05" db="EMBL/GenBank/DDBJ databases">
        <title>Complete Genome Sequence of Stenotrophomonas pavanii strain Y.</title>
        <authorList>
            <person name="Dohra H."/>
            <person name="Mohad Din A.R.J."/>
            <person name="Suzuki K."/>
            <person name="Fatma A."/>
            <person name="Honjyo M."/>
            <person name="Nishimura T."/>
            <person name="Moriuch R."/>
            <person name="Masuda K."/>
            <person name="Minoura A."/>
            <person name="Tashiro Y."/>
            <person name="Futamata H."/>
        </authorList>
    </citation>
    <scope>NUCLEOTIDE SEQUENCE [LARGE SCALE GENOMIC DNA]</scope>
    <source>
        <strain evidence="2">Y</strain>
    </source>
</reference>
<accession>A0ABM7R5C4</accession>
<dbReference type="EMBL" id="AP024684">
    <property type="protein sequence ID" value="BCX45110.1"/>
    <property type="molecule type" value="Genomic_DNA"/>
</dbReference>
<name>A0ABM7R5C4_9GAMM</name>
<evidence type="ECO:0000313" key="2">
    <source>
        <dbReference type="Proteomes" id="UP000825066"/>
    </source>
</evidence>
<protein>
    <submittedName>
        <fullName evidence="1">Uncharacterized protein</fullName>
    </submittedName>
</protein>
<proteinExistence type="predicted"/>
<organism evidence="1 2">
    <name type="scientific">Stenotrophomonas pavanii</name>
    <dbReference type="NCBI Taxonomy" id="487698"/>
    <lineage>
        <taxon>Bacteria</taxon>
        <taxon>Pseudomonadati</taxon>
        <taxon>Pseudomonadota</taxon>
        <taxon>Gammaproteobacteria</taxon>
        <taxon>Lysobacterales</taxon>
        <taxon>Lysobacteraceae</taxon>
        <taxon>Stenotrophomonas</taxon>
    </lineage>
</organism>
<sequence>MVDIDAARRFLAAEFESAGLPHVAADILAGTSPFAQGAYIVAVASALAAPCVVCDGAREAA</sequence>